<gene>
    <name evidence="2" type="ORF">mRhiFer1_010821</name>
</gene>
<proteinExistence type="predicted"/>
<dbReference type="CDD" id="cd17751">
    <property type="entry name" value="BRCT_microcephalin_rpt3"/>
    <property type="match status" value="1"/>
</dbReference>
<comment type="caution">
    <text evidence="2">The sequence shown here is derived from an EMBL/GenBank/DDBJ whole genome shotgun (WGS) entry which is preliminary data.</text>
</comment>
<dbReference type="PANTHER" id="PTHR14625:SF3">
    <property type="entry name" value="MICROCEPHALIN"/>
    <property type="match status" value="1"/>
</dbReference>
<organism evidence="2 3">
    <name type="scientific">Rhinolophus ferrumequinum</name>
    <name type="common">Greater horseshoe bat</name>
    <dbReference type="NCBI Taxonomy" id="59479"/>
    <lineage>
        <taxon>Eukaryota</taxon>
        <taxon>Metazoa</taxon>
        <taxon>Chordata</taxon>
        <taxon>Craniata</taxon>
        <taxon>Vertebrata</taxon>
        <taxon>Euteleostomi</taxon>
        <taxon>Mammalia</taxon>
        <taxon>Eutheria</taxon>
        <taxon>Laurasiatheria</taxon>
        <taxon>Chiroptera</taxon>
        <taxon>Yinpterochiroptera</taxon>
        <taxon>Rhinolophoidea</taxon>
        <taxon>Rhinolophidae</taxon>
        <taxon>Rhinolophinae</taxon>
        <taxon>Rhinolophus</taxon>
    </lineage>
</organism>
<name>A0A7J7ZQT9_RHIFE</name>
<evidence type="ECO:0000313" key="2">
    <source>
        <dbReference type="EMBL" id="KAF6376481.1"/>
    </source>
</evidence>
<dbReference type="Pfam" id="PF16589">
    <property type="entry name" value="BRCT_2"/>
    <property type="match status" value="1"/>
</dbReference>
<evidence type="ECO:0000259" key="1">
    <source>
        <dbReference type="PROSITE" id="PS50172"/>
    </source>
</evidence>
<feature type="domain" description="BRCT" evidence="1">
    <location>
        <begin position="1"/>
        <end position="72"/>
    </location>
</feature>
<dbReference type="Proteomes" id="UP000585614">
    <property type="component" value="Unassembled WGS sequence"/>
</dbReference>
<dbReference type="InterPro" id="IPR036420">
    <property type="entry name" value="BRCT_dom_sf"/>
</dbReference>
<dbReference type="InterPro" id="IPR001357">
    <property type="entry name" value="BRCT_dom"/>
</dbReference>
<evidence type="ECO:0000313" key="3">
    <source>
        <dbReference type="Proteomes" id="UP000585614"/>
    </source>
</evidence>
<dbReference type="SUPFAM" id="SSF52113">
    <property type="entry name" value="BRCT domain"/>
    <property type="match status" value="1"/>
</dbReference>
<dbReference type="PANTHER" id="PTHR14625">
    <property type="entry name" value="MICROCEPHALIN"/>
    <property type="match status" value="1"/>
</dbReference>
<dbReference type="Gene3D" id="3.40.50.10190">
    <property type="entry name" value="BRCT domain"/>
    <property type="match status" value="1"/>
</dbReference>
<reference evidence="2 3" key="1">
    <citation type="journal article" date="2020" name="Nature">
        <title>Six reference-quality genomes reveal evolution of bat adaptations.</title>
        <authorList>
            <person name="Jebb D."/>
            <person name="Huang Z."/>
            <person name="Pippel M."/>
            <person name="Hughes G.M."/>
            <person name="Lavrichenko K."/>
            <person name="Devanna P."/>
            <person name="Winkler S."/>
            <person name="Jermiin L.S."/>
            <person name="Skirmuntt E.C."/>
            <person name="Katzourakis A."/>
            <person name="Burkitt-Gray L."/>
            <person name="Ray D.A."/>
            <person name="Sullivan K.A.M."/>
            <person name="Roscito J.G."/>
            <person name="Kirilenko B.M."/>
            <person name="Davalos L.M."/>
            <person name="Corthals A.P."/>
            <person name="Power M.L."/>
            <person name="Jones G."/>
            <person name="Ransome R.D."/>
            <person name="Dechmann D.K.N."/>
            <person name="Locatelli A.G."/>
            <person name="Puechmaille S.J."/>
            <person name="Fedrigo O."/>
            <person name="Jarvis E.D."/>
            <person name="Hiller M."/>
            <person name="Vernes S.C."/>
            <person name="Myers E.W."/>
            <person name="Teeling E.C."/>
        </authorList>
    </citation>
    <scope>NUCLEOTIDE SEQUENCE [LARGE SCALE GENOMIC DNA]</scope>
    <source>
        <strain evidence="2">MRhiFer1</strain>
        <tissue evidence="2">Lung</tissue>
    </source>
</reference>
<protein>
    <submittedName>
        <fullName evidence="2">Microcephalin 1</fullName>
    </submittedName>
</protein>
<dbReference type="InterPro" id="IPR022047">
    <property type="entry name" value="Microcephalin-like"/>
</dbReference>
<sequence>MFISAASDPPRAKLCELVRLCGGRVTYVPRQASVFIGPSRGKKKATLTYLSERWILDSVTQHTVCAPENYLLQQ</sequence>
<accession>A0A7J7ZQT9</accession>
<dbReference type="PROSITE" id="PS50172">
    <property type="entry name" value="BRCT"/>
    <property type="match status" value="1"/>
</dbReference>
<dbReference type="AlphaFoldDB" id="A0A7J7ZQT9"/>
<dbReference type="GO" id="GO:0000278">
    <property type="term" value="P:mitotic cell cycle"/>
    <property type="evidence" value="ECO:0007669"/>
    <property type="project" value="TreeGrafter"/>
</dbReference>
<dbReference type="EMBL" id="JACAGC010000003">
    <property type="protein sequence ID" value="KAF6376481.1"/>
    <property type="molecule type" value="Genomic_DNA"/>
</dbReference>